<dbReference type="NCBIfam" id="TIGR00792">
    <property type="entry name" value="gph"/>
    <property type="match status" value="1"/>
</dbReference>
<dbReference type="PANTHER" id="PTHR11328:SF36">
    <property type="entry name" value="MELIBIOSE PERMEASE"/>
    <property type="match status" value="1"/>
</dbReference>
<keyword evidence="2" id="KW-0769">Symport</keyword>
<keyword evidence="1" id="KW-0813">Transport</keyword>
<feature type="transmembrane region" description="Helical" evidence="3">
    <location>
        <begin position="174"/>
        <end position="195"/>
    </location>
</feature>
<organism evidence="4 5">
    <name type="scientific">Diplocloster agilis</name>
    <dbReference type="NCBI Taxonomy" id="2850323"/>
    <lineage>
        <taxon>Bacteria</taxon>
        <taxon>Bacillati</taxon>
        <taxon>Bacillota</taxon>
        <taxon>Clostridia</taxon>
        <taxon>Lachnospirales</taxon>
        <taxon>Lachnospiraceae</taxon>
        <taxon>Diplocloster</taxon>
    </lineage>
</organism>
<dbReference type="Gene3D" id="1.20.1250.20">
    <property type="entry name" value="MFS general substrate transporter like domains"/>
    <property type="match status" value="1"/>
</dbReference>
<keyword evidence="3" id="KW-1133">Transmembrane helix</keyword>
<comment type="caution">
    <text evidence="4">The sequence shown here is derived from an EMBL/GenBank/DDBJ whole genome shotgun (WGS) entry which is preliminary data.</text>
</comment>
<feature type="transmembrane region" description="Helical" evidence="3">
    <location>
        <begin position="290"/>
        <end position="308"/>
    </location>
</feature>
<dbReference type="InterPro" id="IPR036259">
    <property type="entry name" value="MFS_trans_sf"/>
</dbReference>
<dbReference type="GO" id="GO:0005886">
    <property type="term" value="C:plasma membrane"/>
    <property type="evidence" value="ECO:0007669"/>
    <property type="project" value="TreeGrafter"/>
</dbReference>
<dbReference type="InterPro" id="IPR039672">
    <property type="entry name" value="MFS_2"/>
</dbReference>
<dbReference type="RefSeq" id="WP_158346988.1">
    <property type="nucleotide sequence ID" value="NZ_JAHQCW010000024.1"/>
</dbReference>
<feature type="transmembrane region" description="Helical" evidence="3">
    <location>
        <begin position="149"/>
        <end position="168"/>
    </location>
</feature>
<evidence type="ECO:0000313" key="5">
    <source>
        <dbReference type="Proteomes" id="UP000712157"/>
    </source>
</evidence>
<name>A0A949NIC9_9FIRM</name>
<accession>A0A949NIC9</accession>
<dbReference type="PANTHER" id="PTHR11328">
    <property type="entry name" value="MAJOR FACILITATOR SUPERFAMILY DOMAIN-CONTAINING PROTEIN"/>
    <property type="match status" value="1"/>
</dbReference>
<proteinExistence type="predicted"/>
<feature type="transmembrane region" description="Helical" evidence="3">
    <location>
        <begin position="82"/>
        <end position="101"/>
    </location>
</feature>
<gene>
    <name evidence="4" type="ORF">KTH89_14305</name>
</gene>
<feature type="transmembrane region" description="Helical" evidence="3">
    <location>
        <begin position="367"/>
        <end position="388"/>
    </location>
</feature>
<dbReference type="AlphaFoldDB" id="A0A949NIC9"/>
<keyword evidence="3" id="KW-0812">Transmembrane</keyword>
<reference evidence="4" key="1">
    <citation type="submission" date="2021-06" db="EMBL/GenBank/DDBJ databases">
        <title>Description of novel taxa of the family Lachnospiraceae.</title>
        <authorList>
            <person name="Chaplin A.V."/>
            <person name="Sokolova S.R."/>
            <person name="Pikina A.P."/>
            <person name="Korzhanova M."/>
            <person name="Belova V."/>
            <person name="Korostin D."/>
            <person name="Efimov B.A."/>
        </authorList>
    </citation>
    <scope>NUCLEOTIDE SEQUENCE</scope>
    <source>
        <strain evidence="4">ASD5720</strain>
    </source>
</reference>
<keyword evidence="5" id="KW-1185">Reference proteome</keyword>
<dbReference type="InterPro" id="IPR001927">
    <property type="entry name" value="Na/Gal_symport"/>
</dbReference>
<protein>
    <submittedName>
        <fullName evidence="4">Glycoside-pentoside-hexuronide (GPH):cation symporter</fullName>
    </submittedName>
</protein>
<feature type="transmembrane region" description="Helical" evidence="3">
    <location>
        <begin position="314"/>
        <end position="339"/>
    </location>
</feature>
<dbReference type="EMBL" id="JAHQCW010000024">
    <property type="protein sequence ID" value="MBU9737715.1"/>
    <property type="molecule type" value="Genomic_DNA"/>
</dbReference>
<evidence type="ECO:0000313" key="4">
    <source>
        <dbReference type="EMBL" id="MBU9737715.1"/>
    </source>
</evidence>
<feature type="transmembrane region" description="Helical" evidence="3">
    <location>
        <begin position="216"/>
        <end position="238"/>
    </location>
</feature>
<dbReference type="Pfam" id="PF13347">
    <property type="entry name" value="MFS_2"/>
    <property type="match status" value="1"/>
</dbReference>
<feature type="transmembrane region" description="Helical" evidence="3">
    <location>
        <begin position="43"/>
        <end position="61"/>
    </location>
</feature>
<evidence type="ECO:0000256" key="1">
    <source>
        <dbReference type="ARBA" id="ARBA00022448"/>
    </source>
</evidence>
<dbReference type="GO" id="GO:0008643">
    <property type="term" value="P:carbohydrate transport"/>
    <property type="evidence" value="ECO:0007669"/>
    <property type="project" value="InterPro"/>
</dbReference>
<keyword evidence="3" id="KW-0472">Membrane</keyword>
<feature type="transmembrane region" description="Helical" evidence="3">
    <location>
        <begin position="258"/>
        <end position="278"/>
    </location>
</feature>
<dbReference type="SUPFAM" id="SSF103473">
    <property type="entry name" value="MFS general substrate transporter"/>
    <property type="match status" value="1"/>
</dbReference>
<sequence>MGKKQFTTSRGERGSYGLYAFGAILSYYVIMSFLQLFMTDLGIPAAMVGLIFVFAKVWDAINDPVFGVIVDKAHLKGGKYRPWLRIAGLTIPITTVLLFIIPSGASIQVKIIWSATAYILWDTAYTMYDVPMNAIVTAMTENQEERNKLYSLNSFCVYLGGILVAILVPLLYPAIGWPLTILILGVLCLITMIPLPGKAKERYGGKAEKEVSIKEIFMSLIHNKYLLIFTLASIVSALTDFSNTLLAYVAIHCLGSESYITILTLSSALPILMVALLIPKMISKMEKFKLNITARIIALVFTTVMYFVGYENTVLVFILYMGKSLFSGISAVTAIMFVADCVEYGQFRNGERNQGIAFATKAFTNKIVVALTGALGMFGVAAVGFVAGEGAVQGAGTINGLWILFGLAPLIGGIISIFIMLFCYKLRDPDVALMIRCNNGEMSKEEAKASFSHKF</sequence>
<dbReference type="GO" id="GO:0015293">
    <property type="term" value="F:symporter activity"/>
    <property type="evidence" value="ECO:0007669"/>
    <property type="project" value="UniProtKB-KW"/>
</dbReference>
<evidence type="ECO:0000256" key="3">
    <source>
        <dbReference type="SAM" id="Phobius"/>
    </source>
</evidence>
<dbReference type="Proteomes" id="UP000712157">
    <property type="component" value="Unassembled WGS sequence"/>
</dbReference>
<evidence type="ECO:0000256" key="2">
    <source>
        <dbReference type="ARBA" id="ARBA00022847"/>
    </source>
</evidence>
<feature type="transmembrane region" description="Helical" evidence="3">
    <location>
        <begin position="107"/>
        <end position="128"/>
    </location>
</feature>
<dbReference type="GO" id="GO:0006814">
    <property type="term" value="P:sodium ion transport"/>
    <property type="evidence" value="ECO:0007669"/>
    <property type="project" value="InterPro"/>
</dbReference>
<feature type="transmembrane region" description="Helical" evidence="3">
    <location>
        <begin position="16"/>
        <end position="37"/>
    </location>
</feature>
<feature type="transmembrane region" description="Helical" evidence="3">
    <location>
        <begin position="400"/>
        <end position="424"/>
    </location>
</feature>